<dbReference type="Pfam" id="PF01396">
    <property type="entry name" value="Zn_ribbon_Top1"/>
    <property type="match status" value="1"/>
</dbReference>
<dbReference type="InterPro" id="IPR011856">
    <property type="entry name" value="tRNA_endonuc-like_dom_sf"/>
</dbReference>
<dbReference type="Gene3D" id="3.40.1350.10">
    <property type="match status" value="1"/>
</dbReference>
<dbReference type="SUPFAM" id="SSF52980">
    <property type="entry name" value="Restriction endonuclease-like"/>
    <property type="match status" value="1"/>
</dbReference>
<keyword evidence="1" id="KW-1133">Transmembrane helix</keyword>
<accession>A0ABU7J282</accession>
<feature type="domain" description="DNA topoisomerase type IA zn finger" evidence="2">
    <location>
        <begin position="235"/>
        <end position="271"/>
    </location>
</feature>
<keyword evidence="1" id="KW-0472">Membrane</keyword>
<dbReference type="Pfam" id="PF04471">
    <property type="entry name" value="Mrr_cat"/>
    <property type="match status" value="1"/>
</dbReference>
<proteinExistence type="predicted"/>
<gene>
    <name evidence="4" type="ORF">QWY20_04020</name>
</gene>
<evidence type="ECO:0000259" key="3">
    <source>
        <dbReference type="Pfam" id="PF04471"/>
    </source>
</evidence>
<dbReference type="Gene3D" id="3.30.65.10">
    <property type="entry name" value="Bacterial Topoisomerase I, domain 1"/>
    <property type="match status" value="1"/>
</dbReference>
<dbReference type="InterPro" id="IPR052906">
    <property type="entry name" value="Type_IV_Methyl-Rstrct_Enzyme"/>
</dbReference>
<sequence length="274" mass="30179">MARSKNSSAFEDLFSLATMLPWWIGVTLAIAAYAFISSYAVMPEIDPQRPTAHIQQSMIYPLALYGQYIVPGLLLMSAAKSFYDRHKRKKLLSNVRESTVSTSEPLSPIDWREFEMLVGQYFQEKGYQVHETGGAADGGVDLRLTASDSNTYLVQCKHWKAGKVPVNVVRELFGVMTAENAQGGFVVTSGQFTAEAQTFADKTNIKLIDGKLLVGSIKGHSTDESTQNTSKTEPSCPVCNSSMVLRTARKGVNAGNQFYGCSRFPDCRGTRAYE</sequence>
<dbReference type="InterPro" id="IPR011335">
    <property type="entry name" value="Restrct_endonuc-II-like"/>
</dbReference>
<feature type="domain" description="Restriction endonuclease type IV Mrr" evidence="3">
    <location>
        <begin position="109"/>
        <end position="214"/>
    </location>
</feature>
<dbReference type="InterPro" id="IPR013498">
    <property type="entry name" value="Topo_IA_Znf"/>
</dbReference>
<keyword evidence="1" id="KW-0812">Transmembrane</keyword>
<dbReference type="EMBL" id="JAUHLI010000003">
    <property type="protein sequence ID" value="MEE2000609.1"/>
    <property type="molecule type" value="Genomic_DNA"/>
</dbReference>
<reference evidence="4 5" key="1">
    <citation type="submission" date="2023-07" db="EMBL/GenBank/DDBJ databases">
        <title>Alkalimonas sp., MEB108 novel, alkaliphilic bacterium isolated from Lonar Lake, India.</title>
        <authorList>
            <person name="Joshi A."/>
            <person name="Thite S."/>
        </authorList>
    </citation>
    <scope>NUCLEOTIDE SEQUENCE [LARGE SCALE GENOMIC DNA]</scope>
    <source>
        <strain evidence="4 5">MEB108</strain>
    </source>
</reference>
<dbReference type="InterPro" id="IPR007560">
    <property type="entry name" value="Restrct_endonuc_IV_Mrr"/>
</dbReference>
<dbReference type="SUPFAM" id="SSF57783">
    <property type="entry name" value="Zinc beta-ribbon"/>
    <property type="match status" value="1"/>
</dbReference>
<comment type="caution">
    <text evidence="4">The sequence shown here is derived from an EMBL/GenBank/DDBJ whole genome shotgun (WGS) entry which is preliminary data.</text>
</comment>
<keyword evidence="5" id="KW-1185">Reference proteome</keyword>
<feature type="transmembrane region" description="Helical" evidence="1">
    <location>
        <begin position="62"/>
        <end position="83"/>
    </location>
</feature>
<protein>
    <submittedName>
        <fullName evidence="4">DUF2034 domain-containing protein</fullName>
    </submittedName>
</protein>
<dbReference type="Proteomes" id="UP001336314">
    <property type="component" value="Unassembled WGS sequence"/>
</dbReference>
<dbReference type="PANTHER" id="PTHR30015">
    <property type="entry name" value="MRR RESTRICTION SYSTEM PROTEIN"/>
    <property type="match status" value="1"/>
</dbReference>
<dbReference type="RefSeq" id="WP_330127752.1">
    <property type="nucleotide sequence ID" value="NZ_JAUHLI010000003.1"/>
</dbReference>
<organism evidence="4 5">
    <name type="scientific">Alkalimonas cellulosilytica</name>
    <dbReference type="NCBI Taxonomy" id="3058395"/>
    <lineage>
        <taxon>Bacteria</taxon>
        <taxon>Pseudomonadati</taxon>
        <taxon>Pseudomonadota</taxon>
        <taxon>Gammaproteobacteria</taxon>
        <taxon>Alkalimonas</taxon>
    </lineage>
</organism>
<evidence type="ECO:0000313" key="4">
    <source>
        <dbReference type="EMBL" id="MEE2000609.1"/>
    </source>
</evidence>
<feature type="transmembrane region" description="Helical" evidence="1">
    <location>
        <begin position="20"/>
        <end position="42"/>
    </location>
</feature>
<name>A0ABU7J282_9GAMM</name>
<dbReference type="PANTHER" id="PTHR30015:SF7">
    <property type="entry name" value="TYPE IV METHYL-DIRECTED RESTRICTION ENZYME ECOKMRR"/>
    <property type="match status" value="1"/>
</dbReference>
<evidence type="ECO:0000313" key="5">
    <source>
        <dbReference type="Proteomes" id="UP001336314"/>
    </source>
</evidence>
<evidence type="ECO:0000256" key="1">
    <source>
        <dbReference type="SAM" id="Phobius"/>
    </source>
</evidence>
<evidence type="ECO:0000259" key="2">
    <source>
        <dbReference type="Pfam" id="PF01396"/>
    </source>
</evidence>